<comment type="caution">
    <text evidence="1">The sequence shown here is derived from an EMBL/GenBank/DDBJ whole genome shotgun (WGS) entry which is preliminary data.</text>
</comment>
<dbReference type="InterPro" id="IPR001387">
    <property type="entry name" value="Cro/C1-type_HTH"/>
</dbReference>
<dbReference type="CDD" id="cd00093">
    <property type="entry name" value="HTH_XRE"/>
    <property type="match status" value="1"/>
</dbReference>
<dbReference type="RefSeq" id="WP_198839743.1">
    <property type="nucleotide sequence ID" value="NZ_JAEHFJ010000001.1"/>
</dbReference>
<dbReference type="SUPFAM" id="SSF47413">
    <property type="entry name" value="lambda repressor-like DNA-binding domains"/>
    <property type="match status" value="1"/>
</dbReference>
<name>A0ABS0WLT8_9FLAO</name>
<reference evidence="1 2" key="1">
    <citation type="submission" date="2020-12" db="EMBL/GenBank/DDBJ databases">
        <title>Aureibaculum luteum sp. nov. and Aureibaculum flavum sp. nov., novel members of the family Flavobacteriaceae isolated from Antarctic intertidal sediments.</title>
        <authorList>
            <person name="He X."/>
            <person name="Zhang X."/>
        </authorList>
    </citation>
    <scope>NUCLEOTIDE SEQUENCE [LARGE SCALE GENOMIC DNA]</scope>
    <source>
        <strain evidence="1 2">A20</strain>
    </source>
</reference>
<dbReference type="Proteomes" id="UP000623301">
    <property type="component" value="Unassembled WGS sequence"/>
</dbReference>
<sequence length="143" mass="16359">MNKSAKENFDFLDDILEEISPVEMKKTEQRMLNAESIRKAMDAKGWNNNRLLEALNMKSPSIITKWLSGTHNFTQDTLVEIGVVLDVNFFAIKEQNITINFSFPVMENKTSGFDSYSSLDYILNSHKINVPGSNQNKCKEYQA</sequence>
<dbReference type="Gene3D" id="1.10.260.40">
    <property type="entry name" value="lambda repressor-like DNA-binding domains"/>
    <property type="match status" value="1"/>
</dbReference>
<dbReference type="EMBL" id="JAEHFJ010000001">
    <property type="protein sequence ID" value="MBJ2172921.1"/>
    <property type="molecule type" value="Genomic_DNA"/>
</dbReference>
<proteinExistence type="predicted"/>
<keyword evidence="2" id="KW-1185">Reference proteome</keyword>
<evidence type="ECO:0000313" key="2">
    <source>
        <dbReference type="Proteomes" id="UP000623301"/>
    </source>
</evidence>
<dbReference type="InterPro" id="IPR010982">
    <property type="entry name" value="Lambda_DNA-bd_dom_sf"/>
</dbReference>
<gene>
    <name evidence="1" type="ORF">JBL43_01645</name>
</gene>
<accession>A0ABS0WLT8</accession>
<protein>
    <submittedName>
        <fullName evidence="1">Helix-turn-helix transcriptional regulator</fullName>
    </submittedName>
</protein>
<evidence type="ECO:0000313" key="1">
    <source>
        <dbReference type="EMBL" id="MBJ2172921.1"/>
    </source>
</evidence>
<organism evidence="1 2">
    <name type="scientific">Aureibaculum flavum</name>
    <dbReference type="NCBI Taxonomy" id="2795986"/>
    <lineage>
        <taxon>Bacteria</taxon>
        <taxon>Pseudomonadati</taxon>
        <taxon>Bacteroidota</taxon>
        <taxon>Flavobacteriia</taxon>
        <taxon>Flavobacteriales</taxon>
        <taxon>Flavobacteriaceae</taxon>
        <taxon>Aureibaculum</taxon>
    </lineage>
</organism>